<name>A0A0M3HQJ2_ASCLU</name>
<accession>A0A0M3HQJ2</accession>
<evidence type="ECO:0000313" key="1">
    <source>
        <dbReference type="Proteomes" id="UP000036681"/>
    </source>
</evidence>
<evidence type="ECO:0000313" key="2">
    <source>
        <dbReference type="WBParaSite" id="ALUE_0000438401-mRNA-1"/>
    </source>
</evidence>
<proteinExistence type="predicted"/>
<protein>
    <submittedName>
        <fullName evidence="2">DDE_Tnp_1_7 domain-containing protein</fullName>
    </submittedName>
</protein>
<dbReference type="Proteomes" id="UP000036681">
    <property type="component" value="Unplaced"/>
</dbReference>
<dbReference type="WBParaSite" id="ALUE_0000438401-mRNA-1">
    <property type="protein sequence ID" value="ALUE_0000438401-mRNA-1"/>
    <property type="gene ID" value="ALUE_0000438401"/>
</dbReference>
<organism evidence="1 2">
    <name type="scientific">Ascaris lumbricoides</name>
    <name type="common">Giant roundworm</name>
    <dbReference type="NCBI Taxonomy" id="6252"/>
    <lineage>
        <taxon>Eukaryota</taxon>
        <taxon>Metazoa</taxon>
        <taxon>Ecdysozoa</taxon>
        <taxon>Nematoda</taxon>
        <taxon>Chromadorea</taxon>
        <taxon>Rhabditida</taxon>
        <taxon>Spirurina</taxon>
        <taxon>Ascaridomorpha</taxon>
        <taxon>Ascaridoidea</taxon>
        <taxon>Ascarididae</taxon>
        <taxon>Ascaris</taxon>
    </lineage>
</organism>
<sequence length="135" mass="15617">MSSANCIIASIAIRPKGTLITKSTVTAFRDQVTILGLTMKVWGEYEKLDGVKNDKENGRERRKRRQLCELNNRSMRSGSPAYFTSCSYEIVQWCNIPISDETKSDELKPKMKDYYELYRFRKENAPHIRTINASN</sequence>
<dbReference type="AlphaFoldDB" id="A0A0M3HQJ2"/>
<keyword evidence="1" id="KW-1185">Reference proteome</keyword>
<reference evidence="2" key="1">
    <citation type="submission" date="2016-05" db="UniProtKB">
        <authorList>
            <consortium name="WormBaseParasite"/>
        </authorList>
    </citation>
    <scope>IDENTIFICATION</scope>
</reference>